<organism evidence="2 3">
    <name type="scientific">Amycolatopsis pretoriensis</name>
    <dbReference type="NCBI Taxonomy" id="218821"/>
    <lineage>
        <taxon>Bacteria</taxon>
        <taxon>Bacillati</taxon>
        <taxon>Actinomycetota</taxon>
        <taxon>Actinomycetes</taxon>
        <taxon>Pseudonocardiales</taxon>
        <taxon>Pseudonocardiaceae</taxon>
        <taxon>Amycolatopsis</taxon>
    </lineage>
</organism>
<sequence length="95" mass="9507">MHVWPVAASTPATTPLAAAAASATARPVAVEPVNATLISSASPSVETGECSDGLTTTVHPAAGADASFQVSRSSGEFHGVMAATTPTGSWRAWTR</sequence>
<accession>A0A1H5QG73</accession>
<reference evidence="3" key="1">
    <citation type="submission" date="2016-10" db="EMBL/GenBank/DDBJ databases">
        <authorList>
            <person name="Varghese N."/>
            <person name="Submissions S."/>
        </authorList>
    </citation>
    <scope>NUCLEOTIDE SEQUENCE [LARGE SCALE GENOMIC DNA]</scope>
    <source>
        <strain evidence="3">DSM 44654</strain>
    </source>
</reference>
<gene>
    <name evidence="2" type="ORF">SAMN05421837_1021006</name>
</gene>
<dbReference type="Proteomes" id="UP000198878">
    <property type="component" value="Unassembled WGS sequence"/>
</dbReference>
<proteinExistence type="predicted"/>
<dbReference type="STRING" id="218821.SAMN05421837_1021006"/>
<name>A0A1H5QG73_9PSEU</name>
<protein>
    <recommendedName>
        <fullName evidence="4">Secreted protein</fullName>
    </recommendedName>
</protein>
<keyword evidence="3" id="KW-1185">Reference proteome</keyword>
<dbReference type="EMBL" id="FNUJ01000002">
    <property type="protein sequence ID" value="SEF25100.1"/>
    <property type="molecule type" value="Genomic_DNA"/>
</dbReference>
<feature type="chain" id="PRO_5011508106" description="Secreted protein" evidence="1">
    <location>
        <begin position="21"/>
        <end position="95"/>
    </location>
</feature>
<dbReference type="AlphaFoldDB" id="A0A1H5QG73"/>
<evidence type="ECO:0000313" key="2">
    <source>
        <dbReference type="EMBL" id="SEF25100.1"/>
    </source>
</evidence>
<evidence type="ECO:0000256" key="1">
    <source>
        <dbReference type="SAM" id="SignalP"/>
    </source>
</evidence>
<evidence type="ECO:0008006" key="4">
    <source>
        <dbReference type="Google" id="ProtNLM"/>
    </source>
</evidence>
<evidence type="ECO:0000313" key="3">
    <source>
        <dbReference type="Proteomes" id="UP000198878"/>
    </source>
</evidence>
<feature type="signal peptide" evidence="1">
    <location>
        <begin position="1"/>
        <end position="20"/>
    </location>
</feature>
<keyword evidence="1" id="KW-0732">Signal</keyword>